<proteinExistence type="predicted"/>
<keyword evidence="2" id="KW-1185">Reference proteome</keyword>
<dbReference type="AlphaFoldDB" id="E3MLH8"/>
<sequence>MNNDSIVNGTKIIKSGLANPMEILTNRLIGLLVILVLLVFVALGLMMIMGAAGYTGEQKSALLKMKNSGIVSVEENKTKEKTNMGSSP</sequence>
<evidence type="ECO:0000313" key="1">
    <source>
        <dbReference type="EMBL" id="EFP04613.1"/>
    </source>
</evidence>
<dbReference type="HOGENOM" id="CLU_2471214_0_0_1"/>
<name>E3MLH8_CAERE</name>
<accession>E3MLH8</accession>
<dbReference type="Proteomes" id="UP000008281">
    <property type="component" value="Unassembled WGS sequence"/>
</dbReference>
<protein>
    <submittedName>
        <fullName evidence="1">Uncharacterized protein</fullName>
    </submittedName>
</protein>
<reference evidence="1" key="1">
    <citation type="submission" date="2007-07" db="EMBL/GenBank/DDBJ databases">
        <title>PCAP assembly of the Caenorhabditis remanei genome.</title>
        <authorList>
            <consortium name="The Caenorhabditis remanei Sequencing Consortium"/>
            <person name="Wilson R.K."/>
        </authorList>
    </citation>
    <scope>NUCLEOTIDE SEQUENCE [LARGE SCALE GENOMIC DNA]</scope>
    <source>
        <strain evidence="1">PB4641</strain>
    </source>
</reference>
<organism evidence="2">
    <name type="scientific">Caenorhabditis remanei</name>
    <name type="common">Caenorhabditis vulgaris</name>
    <dbReference type="NCBI Taxonomy" id="31234"/>
    <lineage>
        <taxon>Eukaryota</taxon>
        <taxon>Metazoa</taxon>
        <taxon>Ecdysozoa</taxon>
        <taxon>Nematoda</taxon>
        <taxon>Chromadorea</taxon>
        <taxon>Rhabditida</taxon>
        <taxon>Rhabditina</taxon>
        <taxon>Rhabditomorpha</taxon>
        <taxon>Rhabditoidea</taxon>
        <taxon>Rhabditidae</taxon>
        <taxon>Peloderinae</taxon>
        <taxon>Caenorhabditis</taxon>
    </lineage>
</organism>
<evidence type="ECO:0000313" key="2">
    <source>
        <dbReference type="Proteomes" id="UP000008281"/>
    </source>
</evidence>
<dbReference type="EMBL" id="DS268455">
    <property type="protein sequence ID" value="EFP04613.1"/>
    <property type="molecule type" value="Genomic_DNA"/>
</dbReference>
<gene>
    <name evidence="1" type="ORF">CRE_31262</name>
</gene>